<dbReference type="AlphaFoldDB" id="I0JSV9"/>
<dbReference type="STRING" id="866895.HBHAL_4894"/>
<evidence type="ECO:0000256" key="7">
    <source>
        <dbReference type="ARBA" id="ARBA00022827"/>
    </source>
</evidence>
<dbReference type="RefSeq" id="WP_014645115.1">
    <property type="nucleotide sequence ID" value="NC_017668.1"/>
</dbReference>
<evidence type="ECO:0000256" key="5">
    <source>
        <dbReference type="ARBA" id="ARBA00016406"/>
    </source>
</evidence>
<dbReference type="PANTHER" id="PTHR42802:SF1">
    <property type="entry name" value="L-ORNITHINE N(5)-MONOOXYGENASE"/>
    <property type="match status" value="1"/>
</dbReference>
<dbReference type="KEGG" id="hhd:HBHAL_4894"/>
<evidence type="ECO:0000313" key="15">
    <source>
        <dbReference type="EMBL" id="CCG47231.1"/>
    </source>
</evidence>
<dbReference type="Gene3D" id="3.50.50.60">
    <property type="entry name" value="FAD/NAD(P)-binding domain"/>
    <property type="match status" value="1"/>
</dbReference>
<dbReference type="Pfam" id="PF13434">
    <property type="entry name" value="Lys_Orn_oxgnase"/>
    <property type="match status" value="1"/>
</dbReference>
<evidence type="ECO:0000256" key="8">
    <source>
        <dbReference type="ARBA" id="ARBA00022857"/>
    </source>
</evidence>
<evidence type="ECO:0000256" key="12">
    <source>
        <dbReference type="ARBA" id="ARBA00032493"/>
    </source>
</evidence>
<organism evidence="15 16">
    <name type="scientific">Halobacillus halophilus (strain ATCC 35676 / DSM 2266 / JCM 20832 / KCTC 3685 / LMG 17431 / NBRC 102448 / NCIMB 2269)</name>
    <name type="common">Sporosarcina halophila</name>
    <dbReference type="NCBI Taxonomy" id="866895"/>
    <lineage>
        <taxon>Bacteria</taxon>
        <taxon>Bacillati</taxon>
        <taxon>Bacillota</taxon>
        <taxon>Bacilli</taxon>
        <taxon>Bacillales</taxon>
        <taxon>Bacillaceae</taxon>
        <taxon>Halobacillus</taxon>
    </lineage>
</organism>
<evidence type="ECO:0000256" key="10">
    <source>
        <dbReference type="ARBA" id="ARBA00029939"/>
    </source>
</evidence>
<dbReference type="EC" id="1.14.13.59" evidence="4"/>
<keyword evidence="8" id="KW-0521">NADP</keyword>
<keyword evidence="16" id="KW-1185">Reference proteome</keyword>
<evidence type="ECO:0000313" key="16">
    <source>
        <dbReference type="Proteomes" id="UP000007397"/>
    </source>
</evidence>
<protein>
    <recommendedName>
        <fullName evidence="5">L-lysine N6-monooxygenase MbtG</fullName>
        <ecNumber evidence="4">1.14.13.59</ecNumber>
    </recommendedName>
    <alternativeName>
        <fullName evidence="13">Lysine 6-N-hydroxylase</fullName>
    </alternativeName>
    <alternativeName>
        <fullName evidence="12">Lysine N6-hydroxylase</fullName>
    </alternativeName>
    <alternativeName>
        <fullName evidence="10">Lysine-N-oxygenase</fullName>
    </alternativeName>
    <alternativeName>
        <fullName evidence="11">Mycobactin synthase protein G</fullName>
    </alternativeName>
</protein>
<evidence type="ECO:0000256" key="13">
    <source>
        <dbReference type="ARBA" id="ARBA00032738"/>
    </source>
</evidence>
<dbReference type="Proteomes" id="UP000007397">
    <property type="component" value="Chromosome"/>
</dbReference>
<dbReference type="eggNOG" id="COG3486">
    <property type="taxonomic scope" value="Bacteria"/>
</dbReference>
<dbReference type="PANTHER" id="PTHR42802">
    <property type="entry name" value="MONOOXYGENASE"/>
    <property type="match status" value="1"/>
</dbReference>
<dbReference type="HOGENOM" id="CLU_020931_0_0_9"/>
<evidence type="ECO:0000256" key="4">
    <source>
        <dbReference type="ARBA" id="ARBA00013076"/>
    </source>
</evidence>
<evidence type="ECO:0000256" key="3">
    <source>
        <dbReference type="ARBA" id="ARBA00007588"/>
    </source>
</evidence>
<gene>
    <name evidence="15" type="ordered locus">HBHAL_4894</name>
</gene>
<name>I0JSV9_HALH3</name>
<dbReference type="SUPFAM" id="SSF51905">
    <property type="entry name" value="FAD/NAD(P)-binding domain"/>
    <property type="match status" value="2"/>
</dbReference>
<comment type="pathway">
    <text evidence="2">Siderophore biosynthesis.</text>
</comment>
<dbReference type="InterPro" id="IPR025700">
    <property type="entry name" value="Lys/Orn_oxygenase"/>
</dbReference>
<keyword evidence="9" id="KW-0560">Oxidoreductase</keyword>
<comment type="similarity">
    <text evidence="3">Belongs to the lysine N(6)-hydroxylase/L-ornithine N(5)-oxygenase family.</text>
</comment>
<dbReference type="InterPro" id="IPR036188">
    <property type="entry name" value="FAD/NAD-bd_sf"/>
</dbReference>
<evidence type="ECO:0000256" key="6">
    <source>
        <dbReference type="ARBA" id="ARBA00022630"/>
    </source>
</evidence>
<evidence type="ECO:0000256" key="9">
    <source>
        <dbReference type="ARBA" id="ARBA00023002"/>
    </source>
</evidence>
<evidence type="ECO:0000256" key="1">
    <source>
        <dbReference type="ARBA" id="ARBA00001974"/>
    </source>
</evidence>
<keyword evidence="7" id="KW-0274">FAD</keyword>
<reference evidence="15 16" key="1">
    <citation type="journal article" date="2013" name="Environ. Microbiol.">
        <title>Chloride and organic osmolytes: a hybrid strategy to cope with elevated salinities by the moderately halophilic, chloride-dependent bacterium Halobacillus halophilus.</title>
        <authorList>
            <person name="Saum S.H."/>
            <person name="Pfeiffer F."/>
            <person name="Palm P."/>
            <person name="Rampp M."/>
            <person name="Schuster S.C."/>
            <person name="Muller V."/>
            <person name="Oesterhelt D."/>
        </authorList>
    </citation>
    <scope>NUCLEOTIDE SEQUENCE [LARGE SCALE GENOMIC DNA]</scope>
    <source>
        <strain evidence="16">ATCC 35676 / DSM 2266 / JCM 20832 / KCTC 3685 / LMG 17431 / NBRC 102448 / NCIMB 2269</strain>
    </source>
</reference>
<dbReference type="EMBL" id="HE717023">
    <property type="protein sequence ID" value="CCG47231.1"/>
    <property type="molecule type" value="Genomic_DNA"/>
</dbReference>
<dbReference type="PATRIC" id="fig|866895.3.peg.3931"/>
<proteinExistence type="inferred from homology"/>
<comment type="catalytic activity">
    <reaction evidence="14">
        <text>L-lysine + NADPH + O2 = N(6)-hydroxy-L-lysine + NADP(+) + H2O</text>
        <dbReference type="Rhea" id="RHEA:23228"/>
        <dbReference type="ChEBI" id="CHEBI:15377"/>
        <dbReference type="ChEBI" id="CHEBI:15379"/>
        <dbReference type="ChEBI" id="CHEBI:32551"/>
        <dbReference type="ChEBI" id="CHEBI:57783"/>
        <dbReference type="ChEBI" id="CHEBI:57820"/>
        <dbReference type="ChEBI" id="CHEBI:58349"/>
        <dbReference type="EC" id="1.14.13.59"/>
    </reaction>
</comment>
<keyword evidence="6" id="KW-0285">Flavoprotein</keyword>
<comment type="cofactor">
    <cofactor evidence="1">
        <name>FAD</name>
        <dbReference type="ChEBI" id="CHEBI:57692"/>
    </cofactor>
</comment>
<sequence length="438" mass="50763">MMEQPEKMYDLIGVGVGPFNLSLAALLDDIDTIEPLFFEQNDKFDWHPGMLIEGTKMQVPFIADLVTMADPTSQYSFLNYISKNDRMYQFYFLQRLDIPRREYNDYCQWVAHQLDSCKFGRRVSNIRHVKENEEYYEVAVNNLKTGEQEVYRSRNLVLGTGSVPVLPKSFQNLPSEDVFHTSEFLANQERCRKARSITVVGSGQSAAETFRELLKEQRDCGFRLDWITRSPGFESMEESKLSLEHFSPDYVNYFYQLPQDQKDEIFAEQGLYYKGISNHTINDIYNLLYEFSVGQEELDVGIRVLSEVKGIREKANGGYELDCLHWQKNEEFTHETDVVIAATGYKPYVPDFIHQLEDFLQWDKHGRYKVSSDYRMLLNKNTENEIYVHSGISHTHGVGSTNLGLSVHRNKVIINHLAGREVYSLDDNGIFQSFTGNV</sequence>
<evidence type="ECO:0000256" key="14">
    <source>
        <dbReference type="ARBA" id="ARBA00048407"/>
    </source>
</evidence>
<dbReference type="GO" id="GO:0047091">
    <property type="term" value="F:L-lysine 6-monooxygenase (NADPH) activity"/>
    <property type="evidence" value="ECO:0007669"/>
    <property type="project" value="UniProtKB-EC"/>
</dbReference>
<evidence type="ECO:0000256" key="2">
    <source>
        <dbReference type="ARBA" id="ARBA00004924"/>
    </source>
</evidence>
<accession>I0JSV9</accession>
<evidence type="ECO:0000256" key="11">
    <source>
        <dbReference type="ARBA" id="ARBA00031158"/>
    </source>
</evidence>